<dbReference type="Gene3D" id="1.10.510.10">
    <property type="entry name" value="Transferase(Phosphotransferase) domain 1"/>
    <property type="match status" value="1"/>
</dbReference>
<evidence type="ECO:0000313" key="2">
    <source>
        <dbReference type="EMBL" id="PSS04240.1"/>
    </source>
</evidence>
<evidence type="ECO:0000313" key="3">
    <source>
        <dbReference type="Proteomes" id="UP000241394"/>
    </source>
</evidence>
<dbReference type="SUPFAM" id="SSF56112">
    <property type="entry name" value="Protein kinase-like (PK-like)"/>
    <property type="match status" value="1"/>
</dbReference>
<proteinExistence type="predicted"/>
<keyword evidence="2" id="KW-0808">Transferase</keyword>
<reference evidence="3" key="2">
    <citation type="journal article" date="2018" name="BMC Genomics">
        <title>A manually annotated Actinidia chinensis var. chinensis (kiwifruit) genome highlights the challenges associated with draft genomes and gene prediction in plants.</title>
        <authorList>
            <person name="Pilkington S.M."/>
            <person name="Crowhurst R."/>
            <person name="Hilario E."/>
            <person name="Nardozza S."/>
            <person name="Fraser L."/>
            <person name="Peng Y."/>
            <person name="Gunaseelan K."/>
            <person name="Simpson R."/>
            <person name="Tahir J."/>
            <person name="Deroles S.C."/>
            <person name="Templeton K."/>
            <person name="Luo Z."/>
            <person name="Davy M."/>
            <person name="Cheng C."/>
            <person name="McNeilage M."/>
            <person name="Scaglione D."/>
            <person name="Liu Y."/>
            <person name="Zhang Q."/>
            <person name="Datson P."/>
            <person name="De Silva N."/>
            <person name="Gardiner S.E."/>
            <person name="Bassett H."/>
            <person name="Chagne D."/>
            <person name="McCallum J."/>
            <person name="Dzierzon H."/>
            <person name="Deng C."/>
            <person name="Wang Y.Y."/>
            <person name="Barron L."/>
            <person name="Manako K."/>
            <person name="Bowen J."/>
            <person name="Foster T.M."/>
            <person name="Erridge Z.A."/>
            <person name="Tiffin H."/>
            <person name="Waite C.N."/>
            <person name="Davies K.M."/>
            <person name="Grierson E.P."/>
            <person name="Laing W.A."/>
            <person name="Kirk R."/>
            <person name="Chen X."/>
            <person name="Wood M."/>
            <person name="Montefiori M."/>
            <person name="Brummell D.A."/>
            <person name="Schwinn K.E."/>
            <person name="Catanach A."/>
            <person name="Fullerton C."/>
            <person name="Li D."/>
            <person name="Meiyalaghan S."/>
            <person name="Nieuwenhuizen N."/>
            <person name="Read N."/>
            <person name="Prakash R."/>
            <person name="Hunter D."/>
            <person name="Zhang H."/>
            <person name="McKenzie M."/>
            <person name="Knabel M."/>
            <person name="Harris A."/>
            <person name="Allan A.C."/>
            <person name="Gleave A."/>
            <person name="Chen A."/>
            <person name="Janssen B.J."/>
            <person name="Plunkett B."/>
            <person name="Ampomah-Dwamena C."/>
            <person name="Voogd C."/>
            <person name="Leif D."/>
            <person name="Lafferty D."/>
            <person name="Souleyre E.J.F."/>
            <person name="Varkonyi-Gasic E."/>
            <person name="Gambi F."/>
            <person name="Hanley J."/>
            <person name="Yao J.L."/>
            <person name="Cheung J."/>
            <person name="David K.M."/>
            <person name="Warren B."/>
            <person name="Marsh K."/>
            <person name="Snowden K.C."/>
            <person name="Lin-Wang K."/>
            <person name="Brian L."/>
            <person name="Martinez-Sanchez M."/>
            <person name="Wang M."/>
            <person name="Ileperuma N."/>
            <person name="Macnee N."/>
            <person name="Campin R."/>
            <person name="McAtee P."/>
            <person name="Drummond R.S.M."/>
            <person name="Espley R.V."/>
            <person name="Ireland H.S."/>
            <person name="Wu R."/>
            <person name="Atkinson R.G."/>
            <person name="Karunairetnam S."/>
            <person name="Bulley S."/>
            <person name="Chunkath S."/>
            <person name="Hanley Z."/>
            <person name="Storey R."/>
            <person name="Thrimawithana A.H."/>
            <person name="Thomson S."/>
            <person name="David C."/>
            <person name="Testolin R."/>
            <person name="Huang H."/>
            <person name="Hellens R.P."/>
            <person name="Schaffer R.J."/>
        </authorList>
    </citation>
    <scope>NUCLEOTIDE SEQUENCE [LARGE SCALE GENOMIC DNA]</scope>
    <source>
        <strain evidence="3">cv. Red5</strain>
    </source>
</reference>
<keyword evidence="3" id="KW-1185">Reference proteome</keyword>
<dbReference type="PROSITE" id="PS50011">
    <property type="entry name" value="PROTEIN_KINASE_DOM"/>
    <property type="match status" value="1"/>
</dbReference>
<sequence>MLSRAFTKSVRKSPRIDTGESSCRSVSIYDYEDCIFGFMDIDVPLILCEDVGGPGGDQHTLREVLRGSVGVMGAGRLGMTEKIVLSEGRVWAVKRFRKAGVRKGEFGRRIQRLAEVSQRCRYLVPVTGYLYAKRIKFVVSDYYPMGSLADLLAGARDLGHTALVWNQRLTIIQNIAWAIAFIHSQSPSQDKRLQLNVHGNVKASNVMINVDFTACLSDYGCAQLAERVEVSDTWQRKPPPPGPQKKVYCEVLCQTSDIYNFGIIMLDLLGGTKAPSLRDCIMEKIEEIKSGNCDFFEGNFEGKEQNQALIVLDLALACTHESPEARPSIERIVIHLGNVIGKIRE</sequence>
<dbReference type="InParanoid" id="A0A2R6Q8L0"/>
<dbReference type="InterPro" id="IPR011009">
    <property type="entry name" value="Kinase-like_dom_sf"/>
</dbReference>
<gene>
    <name evidence="2" type="ORF">CEY00_Acc20083</name>
</gene>
<comment type="caution">
    <text evidence="2">The sequence shown here is derived from an EMBL/GenBank/DDBJ whole genome shotgun (WGS) entry which is preliminary data.</text>
</comment>
<evidence type="ECO:0000259" key="1">
    <source>
        <dbReference type="PROSITE" id="PS50011"/>
    </source>
</evidence>
<keyword evidence="2" id="KW-0675">Receptor</keyword>
<dbReference type="GO" id="GO:0005524">
    <property type="term" value="F:ATP binding"/>
    <property type="evidence" value="ECO:0007669"/>
    <property type="project" value="InterPro"/>
</dbReference>
<dbReference type="InterPro" id="IPR000719">
    <property type="entry name" value="Prot_kinase_dom"/>
</dbReference>
<dbReference type="OMA" id="MQMNVHG"/>
<dbReference type="Gramene" id="PSS04240">
    <property type="protein sequence ID" value="PSS04240"/>
    <property type="gene ID" value="CEY00_Acc20083"/>
</dbReference>
<dbReference type="Proteomes" id="UP000241394">
    <property type="component" value="Chromosome LG18"/>
</dbReference>
<protein>
    <submittedName>
        <fullName evidence="2">Inactive leucine-rich repeat receptor-like serine/threonine-protein kinase</fullName>
    </submittedName>
</protein>
<reference evidence="2 3" key="1">
    <citation type="submission" date="2017-07" db="EMBL/GenBank/DDBJ databases">
        <title>An improved, manually edited Actinidia chinensis var. chinensis (kiwifruit) genome highlights the challenges associated with draft genomes and gene prediction in plants.</title>
        <authorList>
            <person name="Pilkington S."/>
            <person name="Crowhurst R."/>
            <person name="Hilario E."/>
            <person name="Nardozza S."/>
            <person name="Fraser L."/>
            <person name="Peng Y."/>
            <person name="Gunaseelan K."/>
            <person name="Simpson R."/>
            <person name="Tahir J."/>
            <person name="Deroles S."/>
            <person name="Templeton K."/>
            <person name="Luo Z."/>
            <person name="Davy M."/>
            <person name="Cheng C."/>
            <person name="Mcneilage M."/>
            <person name="Scaglione D."/>
            <person name="Liu Y."/>
            <person name="Zhang Q."/>
            <person name="Datson P."/>
            <person name="De Silva N."/>
            <person name="Gardiner S."/>
            <person name="Bassett H."/>
            <person name="Chagne D."/>
            <person name="Mccallum J."/>
            <person name="Dzierzon H."/>
            <person name="Deng C."/>
            <person name="Wang Y.-Y."/>
            <person name="Barron N."/>
            <person name="Manako K."/>
            <person name="Bowen J."/>
            <person name="Foster T."/>
            <person name="Erridge Z."/>
            <person name="Tiffin H."/>
            <person name="Waite C."/>
            <person name="Davies K."/>
            <person name="Grierson E."/>
            <person name="Laing W."/>
            <person name="Kirk R."/>
            <person name="Chen X."/>
            <person name="Wood M."/>
            <person name="Montefiori M."/>
            <person name="Brummell D."/>
            <person name="Schwinn K."/>
            <person name="Catanach A."/>
            <person name="Fullerton C."/>
            <person name="Li D."/>
            <person name="Meiyalaghan S."/>
            <person name="Nieuwenhuizen N."/>
            <person name="Read N."/>
            <person name="Prakash R."/>
            <person name="Hunter D."/>
            <person name="Zhang H."/>
            <person name="Mckenzie M."/>
            <person name="Knabel M."/>
            <person name="Harris A."/>
            <person name="Allan A."/>
            <person name="Chen A."/>
            <person name="Janssen B."/>
            <person name="Plunkett B."/>
            <person name="Dwamena C."/>
            <person name="Voogd C."/>
            <person name="Leif D."/>
            <person name="Lafferty D."/>
            <person name="Souleyre E."/>
            <person name="Varkonyi-Gasic E."/>
            <person name="Gambi F."/>
            <person name="Hanley J."/>
            <person name="Yao J.-L."/>
            <person name="Cheung J."/>
            <person name="David K."/>
            <person name="Warren B."/>
            <person name="Marsh K."/>
            <person name="Snowden K."/>
            <person name="Lin-Wang K."/>
            <person name="Brian L."/>
            <person name="Martinez-Sanchez M."/>
            <person name="Wang M."/>
            <person name="Ileperuma N."/>
            <person name="Macnee N."/>
            <person name="Campin R."/>
            <person name="Mcatee P."/>
            <person name="Drummond R."/>
            <person name="Espley R."/>
            <person name="Ireland H."/>
            <person name="Wu R."/>
            <person name="Atkinson R."/>
            <person name="Karunairetnam S."/>
            <person name="Bulley S."/>
            <person name="Chunkath S."/>
            <person name="Hanley Z."/>
            <person name="Storey R."/>
            <person name="Thrimawithana A."/>
            <person name="Thomson S."/>
            <person name="David C."/>
            <person name="Testolin R."/>
        </authorList>
    </citation>
    <scope>NUCLEOTIDE SEQUENCE [LARGE SCALE GENOMIC DNA]</scope>
    <source>
        <strain evidence="3">cv. Red5</strain>
        <tissue evidence="2">Young leaf</tissue>
    </source>
</reference>
<dbReference type="AlphaFoldDB" id="A0A2R6Q8L0"/>
<name>A0A2R6Q8L0_ACTCC</name>
<keyword evidence="2" id="KW-0418">Kinase</keyword>
<dbReference type="PANTHER" id="PTHR48007:SF55">
    <property type="entry name" value="PROTEIN KINASE DOMAIN-CONTAINING PROTEIN"/>
    <property type="match status" value="1"/>
</dbReference>
<dbReference type="PANTHER" id="PTHR48007">
    <property type="entry name" value="LEUCINE-RICH REPEAT RECEPTOR-LIKE PROTEIN KINASE PXC1"/>
    <property type="match status" value="1"/>
</dbReference>
<accession>A0A2R6Q8L0</accession>
<dbReference type="GO" id="GO:0004672">
    <property type="term" value="F:protein kinase activity"/>
    <property type="evidence" value="ECO:0007669"/>
    <property type="project" value="InterPro"/>
</dbReference>
<dbReference type="EMBL" id="NKQK01000018">
    <property type="protein sequence ID" value="PSS04240.1"/>
    <property type="molecule type" value="Genomic_DNA"/>
</dbReference>
<organism evidence="2 3">
    <name type="scientific">Actinidia chinensis var. chinensis</name>
    <name type="common">Chinese soft-hair kiwi</name>
    <dbReference type="NCBI Taxonomy" id="1590841"/>
    <lineage>
        <taxon>Eukaryota</taxon>
        <taxon>Viridiplantae</taxon>
        <taxon>Streptophyta</taxon>
        <taxon>Embryophyta</taxon>
        <taxon>Tracheophyta</taxon>
        <taxon>Spermatophyta</taxon>
        <taxon>Magnoliopsida</taxon>
        <taxon>eudicotyledons</taxon>
        <taxon>Gunneridae</taxon>
        <taxon>Pentapetalae</taxon>
        <taxon>asterids</taxon>
        <taxon>Ericales</taxon>
        <taxon>Actinidiaceae</taxon>
        <taxon>Actinidia</taxon>
    </lineage>
</organism>
<dbReference type="Pfam" id="PF07714">
    <property type="entry name" value="PK_Tyr_Ser-Thr"/>
    <property type="match status" value="1"/>
</dbReference>
<dbReference type="InterPro" id="IPR001245">
    <property type="entry name" value="Ser-Thr/Tyr_kinase_cat_dom"/>
</dbReference>
<dbReference type="InterPro" id="IPR046959">
    <property type="entry name" value="PRK1-6/SRF4-like"/>
</dbReference>
<feature type="domain" description="Protein kinase" evidence="1">
    <location>
        <begin position="66"/>
        <end position="338"/>
    </location>
</feature>
<dbReference type="OrthoDB" id="1890790at2759"/>